<evidence type="ECO:0000259" key="6">
    <source>
        <dbReference type="Pfam" id="PF25982"/>
    </source>
</evidence>
<dbReference type="EMBL" id="CP016020">
    <property type="protein sequence ID" value="APH05448.1"/>
    <property type="molecule type" value="Genomic_DNA"/>
</dbReference>
<dbReference type="InterPro" id="IPR050465">
    <property type="entry name" value="UPF0194_transport"/>
</dbReference>
<evidence type="ECO:0000256" key="5">
    <source>
        <dbReference type="SAM" id="Phobius"/>
    </source>
</evidence>
<dbReference type="Pfam" id="PF25984">
    <property type="entry name" value="BSH_YknX"/>
    <property type="match status" value="1"/>
</dbReference>
<dbReference type="KEGG" id="bwh:A9C19_12180"/>
<gene>
    <name evidence="10" type="ORF">A9C19_12180</name>
</gene>
<evidence type="ECO:0000259" key="7">
    <source>
        <dbReference type="Pfam" id="PF25984"/>
    </source>
</evidence>
<dbReference type="Pfam" id="PF25982">
    <property type="entry name" value="HH_YknX"/>
    <property type="match status" value="1"/>
</dbReference>
<evidence type="ECO:0000259" key="8">
    <source>
        <dbReference type="Pfam" id="PF25989"/>
    </source>
</evidence>
<evidence type="ECO:0000256" key="1">
    <source>
        <dbReference type="ARBA" id="ARBA00004196"/>
    </source>
</evidence>
<evidence type="ECO:0000256" key="2">
    <source>
        <dbReference type="ARBA" id="ARBA00009477"/>
    </source>
</evidence>
<dbReference type="InterPro" id="IPR058636">
    <property type="entry name" value="Beta-barrel_YknX"/>
</dbReference>
<dbReference type="InterPro" id="IPR058639">
    <property type="entry name" value="BSH_YknX-like"/>
</dbReference>
<feature type="transmembrane region" description="Helical" evidence="5">
    <location>
        <begin position="5"/>
        <end position="24"/>
    </location>
</feature>
<keyword evidence="5" id="KW-1133">Transmembrane helix</keyword>
<organism evidence="10 11">
    <name type="scientific">Bacillus weihaiensis</name>
    <dbReference type="NCBI Taxonomy" id="1547283"/>
    <lineage>
        <taxon>Bacteria</taxon>
        <taxon>Bacillati</taxon>
        <taxon>Bacillota</taxon>
        <taxon>Bacilli</taxon>
        <taxon>Bacillales</taxon>
        <taxon>Bacillaceae</taxon>
        <taxon>Bacillus</taxon>
    </lineage>
</organism>
<dbReference type="Proteomes" id="UP000181936">
    <property type="component" value="Chromosome"/>
</dbReference>
<proteinExistence type="inferred from homology"/>
<keyword evidence="3 4" id="KW-0175">Coiled coil</keyword>
<sequence>MKKKIWISVGVVMIIAVLVGINVLKGVNKEIPEVTTFTVKEQEISGTVMVPGTLSLKDETKVYFEPEKGEVAEILVEVGEEVQEGTVLLRYENEQLELEKEQNALSLESSYLRINQVKKQIESLEGKEKDLAKQIGDDEANKQIETERSQLNTDLKVADLEARQVLLQKETIEKKIGELDVKSEGNGTILSVNSSATTGQQDTPLIHIAEKNELIVKGKLSEYDSLKIKEKQAVTLTSDVLPEDEWQGTVNYVGYIPEITSSGIGTEEQSAQYPIEIIMKDKEIKAKPGFKLIMEIETEKRTSLVIPLEAVKQEGDKQIVYISKNGKVILKEVETGTTSGEMIELISGVDEGDKIIVDSTAELDSNMEVIEND</sequence>
<keyword evidence="5" id="KW-0812">Transmembrane</keyword>
<dbReference type="GO" id="GO:0022857">
    <property type="term" value="F:transmembrane transporter activity"/>
    <property type="evidence" value="ECO:0007669"/>
    <property type="project" value="InterPro"/>
</dbReference>
<dbReference type="GO" id="GO:0016020">
    <property type="term" value="C:membrane"/>
    <property type="evidence" value="ECO:0007669"/>
    <property type="project" value="InterPro"/>
</dbReference>
<feature type="coiled-coil region" evidence="4">
    <location>
        <begin position="88"/>
        <end position="161"/>
    </location>
</feature>
<dbReference type="PANTHER" id="PTHR32347:SF14">
    <property type="entry name" value="EFFLUX SYSTEM COMPONENT YKNX-RELATED"/>
    <property type="match status" value="1"/>
</dbReference>
<comment type="similarity">
    <text evidence="2">Belongs to the membrane fusion protein (MFP) (TC 8.A.1) family.</text>
</comment>
<evidence type="ECO:0000313" key="11">
    <source>
        <dbReference type="Proteomes" id="UP000181936"/>
    </source>
</evidence>
<feature type="domain" description="YknX-like barrel-sandwich hybrid" evidence="7">
    <location>
        <begin position="61"/>
        <end position="209"/>
    </location>
</feature>
<dbReference type="InterPro" id="IPR006143">
    <property type="entry name" value="RND_pump_MFP"/>
</dbReference>
<keyword evidence="11" id="KW-1185">Reference proteome</keyword>
<protein>
    <submittedName>
        <fullName evidence="10">Uncharacterized protein</fullName>
    </submittedName>
</protein>
<evidence type="ECO:0000256" key="4">
    <source>
        <dbReference type="SAM" id="Coils"/>
    </source>
</evidence>
<dbReference type="OrthoDB" id="85226at2"/>
<dbReference type="InterPro" id="IPR058638">
    <property type="entry name" value="HH_YknX-like"/>
</dbReference>
<dbReference type="Pfam" id="PF25990">
    <property type="entry name" value="Beta-barrel_YknX"/>
    <property type="match status" value="1"/>
</dbReference>
<reference evidence="10 11" key="1">
    <citation type="journal article" date="2016" name="Sci. Rep.">
        <title>Complete genome sequence and transcriptomic analysis of a novel marine strain Bacillus weihaiensis reveals the mechanism of brown algae degradation.</title>
        <authorList>
            <person name="Zhu Y."/>
            <person name="Chen P."/>
            <person name="Bao Y."/>
            <person name="Men Y."/>
            <person name="Zeng Y."/>
            <person name="Yang J."/>
            <person name="Sun J."/>
            <person name="Sun Y."/>
        </authorList>
    </citation>
    <scope>NUCLEOTIDE SEQUENCE [LARGE SCALE GENOMIC DNA]</scope>
    <source>
        <strain evidence="10 11">Alg07</strain>
    </source>
</reference>
<feature type="domain" description="YknX-like alpha-helical hairpin" evidence="6">
    <location>
        <begin position="94"/>
        <end position="178"/>
    </location>
</feature>
<dbReference type="Gene3D" id="2.40.420.20">
    <property type="match status" value="1"/>
</dbReference>
<dbReference type="Pfam" id="PF25989">
    <property type="entry name" value="YknX_C"/>
    <property type="match status" value="1"/>
</dbReference>
<name>A0A1L3MSX0_9BACI</name>
<dbReference type="AlphaFoldDB" id="A0A1L3MSX0"/>
<evidence type="ECO:0000259" key="9">
    <source>
        <dbReference type="Pfam" id="PF25990"/>
    </source>
</evidence>
<dbReference type="STRING" id="1547283.A9C19_12180"/>
<accession>A0A1L3MSX0</accession>
<keyword evidence="5" id="KW-0472">Membrane</keyword>
<comment type="subcellular location">
    <subcellularLocation>
        <location evidence="1">Cell envelope</location>
    </subcellularLocation>
</comment>
<dbReference type="InterPro" id="IPR058637">
    <property type="entry name" value="YknX-like_C"/>
</dbReference>
<dbReference type="RefSeq" id="WP_072580238.1">
    <property type="nucleotide sequence ID" value="NZ_CP016020.1"/>
</dbReference>
<evidence type="ECO:0000256" key="3">
    <source>
        <dbReference type="ARBA" id="ARBA00023054"/>
    </source>
</evidence>
<dbReference type="PANTHER" id="PTHR32347">
    <property type="entry name" value="EFFLUX SYSTEM COMPONENT YKNX-RELATED"/>
    <property type="match status" value="1"/>
</dbReference>
<evidence type="ECO:0000313" key="10">
    <source>
        <dbReference type="EMBL" id="APH05448.1"/>
    </source>
</evidence>
<feature type="domain" description="YknX-like beta-barrel" evidence="9">
    <location>
        <begin position="214"/>
        <end position="296"/>
    </location>
</feature>
<dbReference type="NCBIfam" id="TIGR01730">
    <property type="entry name" value="RND_mfp"/>
    <property type="match status" value="1"/>
</dbReference>
<feature type="domain" description="YknX-like C-terminal permuted SH3-like" evidence="8">
    <location>
        <begin position="304"/>
        <end position="369"/>
    </location>
</feature>
<dbReference type="Gene3D" id="2.40.30.170">
    <property type="match status" value="1"/>
</dbReference>
<dbReference type="GO" id="GO:0030313">
    <property type="term" value="C:cell envelope"/>
    <property type="evidence" value="ECO:0007669"/>
    <property type="project" value="UniProtKB-SubCell"/>
</dbReference>